<dbReference type="AlphaFoldDB" id="A0A4Z2EGV6"/>
<feature type="chain" id="PRO_5021304966" evidence="1">
    <location>
        <begin position="20"/>
        <end position="81"/>
    </location>
</feature>
<evidence type="ECO:0000259" key="2">
    <source>
        <dbReference type="Pfam" id="PF08212"/>
    </source>
</evidence>
<reference evidence="3 4" key="1">
    <citation type="submission" date="2019-03" db="EMBL/GenBank/DDBJ databases">
        <title>First draft genome of Liparis tanakae, snailfish: a comprehensive survey of snailfish specific genes.</title>
        <authorList>
            <person name="Kim W."/>
            <person name="Song I."/>
            <person name="Jeong J.-H."/>
            <person name="Kim D."/>
            <person name="Kim S."/>
            <person name="Ryu S."/>
            <person name="Song J.Y."/>
            <person name="Lee S.K."/>
        </authorList>
    </citation>
    <scope>NUCLEOTIDE SEQUENCE [LARGE SCALE GENOMIC DNA]</scope>
    <source>
        <tissue evidence="3">Muscle</tissue>
    </source>
</reference>
<dbReference type="PANTHER" id="PTHR10612">
    <property type="entry name" value="APOLIPOPROTEIN D"/>
    <property type="match status" value="1"/>
</dbReference>
<dbReference type="SUPFAM" id="SSF50814">
    <property type="entry name" value="Lipocalins"/>
    <property type="match status" value="1"/>
</dbReference>
<dbReference type="Proteomes" id="UP000314294">
    <property type="component" value="Unassembled WGS sequence"/>
</dbReference>
<evidence type="ECO:0000313" key="4">
    <source>
        <dbReference type="Proteomes" id="UP000314294"/>
    </source>
</evidence>
<dbReference type="GO" id="GO:0000302">
    <property type="term" value="P:response to reactive oxygen species"/>
    <property type="evidence" value="ECO:0007669"/>
    <property type="project" value="TreeGrafter"/>
</dbReference>
<protein>
    <submittedName>
        <fullName evidence="3">Apolipoprotein D</fullName>
    </submittedName>
</protein>
<dbReference type="Pfam" id="PF08212">
    <property type="entry name" value="Lipocalin_2"/>
    <property type="match status" value="1"/>
</dbReference>
<dbReference type="GO" id="GO:0006629">
    <property type="term" value="P:lipid metabolic process"/>
    <property type="evidence" value="ECO:0007669"/>
    <property type="project" value="TreeGrafter"/>
</dbReference>
<dbReference type="PROSITE" id="PS00213">
    <property type="entry name" value="LIPOCALIN"/>
    <property type="match status" value="1"/>
</dbReference>
<organism evidence="3 4">
    <name type="scientific">Liparis tanakae</name>
    <name type="common">Tanaka's snailfish</name>
    <dbReference type="NCBI Taxonomy" id="230148"/>
    <lineage>
        <taxon>Eukaryota</taxon>
        <taxon>Metazoa</taxon>
        <taxon>Chordata</taxon>
        <taxon>Craniata</taxon>
        <taxon>Vertebrata</taxon>
        <taxon>Euteleostomi</taxon>
        <taxon>Actinopterygii</taxon>
        <taxon>Neopterygii</taxon>
        <taxon>Teleostei</taxon>
        <taxon>Neoteleostei</taxon>
        <taxon>Acanthomorphata</taxon>
        <taxon>Eupercaria</taxon>
        <taxon>Perciformes</taxon>
        <taxon>Cottioidei</taxon>
        <taxon>Cottales</taxon>
        <taxon>Liparidae</taxon>
        <taxon>Liparis</taxon>
    </lineage>
</organism>
<dbReference type="InterPro" id="IPR012674">
    <property type="entry name" value="Calycin"/>
</dbReference>
<dbReference type="EMBL" id="SRLO01007584">
    <property type="protein sequence ID" value="TNN27891.1"/>
    <property type="molecule type" value="Genomic_DNA"/>
</dbReference>
<dbReference type="OrthoDB" id="565904at2759"/>
<feature type="signal peptide" evidence="1">
    <location>
        <begin position="1"/>
        <end position="19"/>
    </location>
</feature>
<dbReference type="InterPro" id="IPR000566">
    <property type="entry name" value="Lipocln_cytosolic_FA-bd_dom"/>
</dbReference>
<comment type="caution">
    <text evidence="3">The sequence shown here is derived from an EMBL/GenBank/DDBJ whole genome shotgun (WGS) entry which is preliminary data.</text>
</comment>
<keyword evidence="1" id="KW-0732">Signal</keyword>
<dbReference type="PANTHER" id="PTHR10612:SF58">
    <property type="entry name" value="APOLIPOPROTEIN D"/>
    <property type="match status" value="1"/>
</dbReference>
<keyword evidence="3" id="KW-0449">Lipoprotein</keyword>
<dbReference type="InterPro" id="IPR022272">
    <property type="entry name" value="Lipocalin_CS"/>
</dbReference>
<feature type="domain" description="Lipocalin/cytosolic fatty-acid binding" evidence="2">
    <location>
        <begin position="37"/>
        <end position="78"/>
    </location>
</feature>
<name>A0A4Z2EGV6_9TELE</name>
<accession>A0A4Z2EGV6</accession>
<dbReference type="GO" id="GO:0005737">
    <property type="term" value="C:cytoplasm"/>
    <property type="evidence" value="ECO:0007669"/>
    <property type="project" value="TreeGrafter"/>
</dbReference>
<gene>
    <name evidence="3" type="primary">APOD_3</name>
    <name evidence="3" type="ORF">EYF80_061962</name>
</gene>
<evidence type="ECO:0000256" key="1">
    <source>
        <dbReference type="SAM" id="SignalP"/>
    </source>
</evidence>
<evidence type="ECO:0000313" key="3">
    <source>
        <dbReference type="EMBL" id="TNN27891.1"/>
    </source>
</evidence>
<proteinExistence type="predicted"/>
<keyword evidence="4" id="KW-1185">Reference proteome</keyword>
<sequence>MKAMQVIFLTLLSVLAASAQVLKFGKCPKPAVQANFDASQYLGRWYEITKLPNFFQKGQCSVATYSLKSPGVIGVLNSELL</sequence>
<dbReference type="Gene3D" id="2.40.128.20">
    <property type="match status" value="1"/>
</dbReference>